<evidence type="ECO:0000256" key="5">
    <source>
        <dbReference type="SAM" id="Phobius"/>
    </source>
</evidence>
<dbReference type="RefSeq" id="WP_139170449.1">
    <property type="nucleotide sequence ID" value="NZ_FNEB01000001.1"/>
</dbReference>
<accession>A0A1G8GLV6</accession>
<feature type="transmembrane region" description="Helical" evidence="5">
    <location>
        <begin position="32"/>
        <end position="50"/>
    </location>
</feature>
<evidence type="ECO:0000259" key="6">
    <source>
        <dbReference type="Pfam" id="PF04893"/>
    </source>
</evidence>
<feature type="transmembrane region" description="Helical" evidence="5">
    <location>
        <begin position="70"/>
        <end position="90"/>
    </location>
</feature>
<dbReference type="AlphaFoldDB" id="A0A1G8GLV6"/>
<gene>
    <name evidence="7" type="ORF">SAMN05421850_101143</name>
</gene>
<name>A0A1G8GLV6_9RHOB</name>
<dbReference type="InterPro" id="IPR006977">
    <property type="entry name" value="Yip1_dom"/>
</dbReference>
<evidence type="ECO:0000256" key="1">
    <source>
        <dbReference type="ARBA" id="ARBA00004141"/>
    </source>
</evidence>
<dbReference type="Proteomes" id="UP000199340">
    <property type="component" value="Unassembled WGS sequence"/>
</dbReference>
<evidence type="ECO:0000256" key="4">
    <source>
        <dbReference type="ARBA" id="ARBA00023136"/>
    </source>
</evidence>
<dbReference type="Pfam" id="PF04893">
    <property type="entry name" value="Yip1"/>
    <property type="match status" value="1"/>
</dbReference>
<sequence length="195" mass="21231">MPYGFADLARETVFDPRRAAERVLDFDIGRNALWMALLLATALNAILFSLSNYLYPSPLPFSRIFENPMLYAIAQGGGLVITIFVLTWVGNMLGGTGRLGDLLRAIVWLQFMRVLAQLVIVFIGVTLPVLGGIVSLAILVISFWILLHFINVAHRFNSLGRAFLVLLMTGLGISFGLTLILSLIGGAIVGISPNV</sequence>
<feature type="domain" description="Yip1" evidence="6">
    <location>
        <begin position="12"/>
        <end position="178"/>
    </location>
</feature>
<keyword evidence="2 5" id="KW-0812">Transmembrane</keyword>
<dbReference type="GO" id="GO:0016020">
    <property type="term" value="C:membrane"/>
    <property type="evidence" value="ECO:0007669"/>
    <property type="project" value="UniProtKB-SubCell"/>
</dbReference>
<feature type="transmembrane region" description="Helical" evidence="5">
    <location>
        <begin position="102"/>
        <end position="123"/>
    </location>
</feature>
<evidence type="ECO:0000256" key="2">
    <source>
        <dbReference type="ARBA" id="ARBA00022692"/>
    </source>
</evidence>
<comment type="subcellular location">
    <subcellularLocation>
        <location evidence="1">Membrane</location>
        <topology evidence="1">Multi-pass membrane protein</topology>
    </subcellularLocation>
</comment>
<organism evidence="7 8">
    <name type="scientific">Lutimaribacter saemankumensis</name>
    <dbReference type="NCBI Taxonomy" id="490829"/>
    <lineage>
        <taxon>Bacteria</taxon>
        <taxon>Pseudomonadati</taxon>
        <taxon>Pseudomonadota</taxon>
        <taxon>Alphaproteobacteria</taxon>
        <taxon>Rhodobacterales</taxon>
        <taxon>Roseobacteraceae</taxon>
        <taxon>Lutimaribacter</taxon>
    </lineage>
</organism>
<evidence type="ECO:0000313" key="8">
    <source>
        <dbReference type="Proteomes" id="UP000199340"/>
    </source>
</evidence>
<evidence type="ECO:0000256" key="3">
    <source>
        <dbReference type="ARBA" id="ARBA00022989"/>
    </source>
</evidence>
<keyword evidence="8" id="KW-1185">Reference proteome</keyword>
<feature type="transmembrane region" description="Helical" evidence="5">
    <location>
        <begin position="162"/>
        <end position="191"/>
    </location>
</feature>
<keyword evidence="3 5" id="KW-1133">Transmembrane helix</keyword>
<dbReference type="EMBL" id="FNEB01000001">
    <property type="protein sequence ID" value="SDH95301.1"/>
    <property type="molecule type" value="Genomic_DNA"/>
</dbReference>
<reference evidence="7 8" key="1">
    <citation type="submission" date="2016-10" db="EMBL/GenBank/DDBJ databases">
        <authorList>
            <person name="de Groot N.N."/>
        </authorList>
    </citation>
    <scope>NUCLEOTIDE SEQUENCE [LARGE SCALE GENOMIC DNA]</scope>
    <source>
        <strain evidence="7 8">DSM 28010</strain>
    </source>
</reference>
<protein>
    <submittedName>
        <fullName evidence="7">Yip1 domain-containing protein</fullName>
    </submittedName>
</protein>
<evidence type="ECO:0000313" key="7">
    <source>
        <dbReference type="EMBL" id="SDH95301.1"/>
    </source>
</evidence>
<feature type="transmembrane region" description="Helical" evidence="5">
    <location>
        <begin position="129"/>
        <end position="150"/>
    </location>
</feature>
<proteinExistence type="predicted"/>
<dbReference type="OrthoDB" id="7872013at2"/>
<dbReference type="STRING" id="490829.SAMN05421850_101143"/>
<keyword evidence="4 5" id="KW-0472">Membrane</keyword>